<reference evidence="1 2" key="1">
    <citation type="submission" date="2019-06" db="EMBL/GenBank/DDBJ databases">
        <title>Sequencing the genomes of 1000 actinobacteria strains.</title>
        <authorList>
            <person name="Klenk H.-P."/>
        </authorList>
    </citation>
    <scope>NUCLEOTIDE SEQUENCE [LARGE SCALE GENOMIC DNA]</scope>
    <source>
        <strain evidence="1 2">DSM 19828</strain>
    </source>
</reference>
<evidence type="ECO:0000313" key="2">
    <source>
        <dbReference type="Proteomes" id="UP000320806"/>
    </source>
</evidence>
<dbReference type="Gene3D" id="3.30.300.20">
    <property type="match status" value="1"/>
</dbReference>
<dbReference type="RefSeq" id="WP_141927099.1">
    <property type="nucleotide sequence ID" value="NZ_BAABCI010000004.1"/>
</dbReference>
<sequence>MNHSYSTSLRWEGTTATGYDDYSRQHQIDVVGKHHLTLSSDPAFRGDPSLTNPEELLLAAASSCQLLSFLAVAARARADVRSYVDHAEAVMANDERPLWVNEIRLNPVIEISGGKQPDKWERWVRIAHQECFIARSLRSRMTVRATFVTGDGEHTVVEVTDA</sequence>
<protein>
    <submittedName>
        <fullName evidence="1">Organic hydroperoxide reductase OsmC/OhrA</fullName>
    </submittedName>
</protein>
<dbReference type="InterPro" id="IPR036102">
    <property type="entry name" value="OsmC/Ohrsf"/>
</dbReference>
<dbReference type="PANTHER" id="PTHR42830:SF2">
    <property type="entry name" value="OSMC_OHR FAMILY PROTEIN"/>
    <property type="match status" value="1"/>
</dbReference>
<proteinExistence type="predicted"/>
<dbReference type="AlphaFoldDB" id="A0A542EBS8"/>
<evidence type="ECO:0000313" key="1">
    <source>
        <dbReference type="EMBL" id="TQJ12780.1"/>
    </source>
</evidence>
<dbReference type="InterPro" id="IPR003718">
    <property type="entry name" value="OsmC/Ohr_fam"/>
</dbReference>
<dbReference type="EMBL" id="VFMO01000001">
    <property type="protein sequence ID" value="TQJ12780.1"/>
    <property type="molecule type" value="Genomic_DNA"/>
</dbReference>
<dbReference type="OrthoDB" id="9795405at2"/>
<dbReference type="InterPro" id="IPR052707">
    <property type="entry name" value="OsmC_Ohr_Peroxiredoxin"/>
</dbReference>
<keyword evidence="2" id="KW-1185">Reference proteome</keyword>
<dbReference type="Proteomes" id="UP000320806">
    <property type="component" value="Unassembled WGS sequence"/>
</dbReference>
<dbReference type="PANTHER" id="PTHR42830">
    <property type="entry name" value="OSMOTICALLY INDUCIBLE FAMILY PROTEIN"/>
    <property type="match status" value="1"/>
</dbReference>
<dbReference type="Pfam" id="PF02566">
    <property type="entry name" value="OsmC"/>
    <property type="match status" value="1"/>
</dbReference>
<organism evidence="1 2">
    <name type="scientific">Yimella lutea</name>
    <dbReference type="NCBI Taxonomy" id="587872"/>
    <lineage>
        <taxon>Bacteria</taxon>
        <taxon>Bacillati</taxon>
        <taxon>Actinomycetota</taxon>
        <taxon>Actinomycetes</taxon>
        <taxon>Micrococcales</taxon>
        <taxon>Dermacoccaceae</taxon>
        <taxon>Yimella</taxon>
    </lineage>
</organism>
<comment type="caution">
    <text evidence="1">The sequence shown here is derived from an EMBL/GenBank/DDBJ whole genome shotgun (WGS) entry which is preliminary data.</text>
</comment>
<dbReference type="SUPFAM" id="SSF82784">
    <property type="entry name" value="OsmC-like"/>
    <property type="match status" value="1"/>
</dbReference>
<name>A0A542EBS8_9MICO</name>
<dbReference type="InterPro" id="IPR015946">
    <property type="entry name" value="KH_dom-like_a/b"/>
</dbReference>
<gene>
    <name evidence="1" type="ORF">FB459_0145</name>
</gene>
<accession>A0A542EBS8</accession>